<proteinExistence type="predicted"/>
<sequence>MAESEVKLRERSIDRKVGIEEPLLVRLQWVVKHVKKEQHNVLLLVIEKAHGFLSLECFTVETPASSMQYSFVKYIDGFVKYIVGYVMKHFGEKFNEAKNVVADLVRGFEKSSAIQQRGIIPLCKGEENLRSLTTLNLPIINLDTTTWKPYYSLIEMREWRVFLFAELTHCDCYAKNSHFFRQKKWEVGDNEWERGKTTHLPTRSYPQNDKLIESIDLLSGLVHDFDFKVFFAANFRTWFLY</sequence>
<dbReference type="Gramene" id="MELO3C035154.2.1">
    <property type="protein sequence ID" value="MELO3C035154.2.1"/>
    <property type="gene ID" value="MELO3C035154.2"/>
</dbReference>
<dbReference type="AlphaFoldDB" id="A0A9I9EKS1"/>
<reference evidence="1" key="1">
    <citation type="submission" date="2023-03" db="UniProtKB">
        <authorList>
            <consortium name="EnsemblPlants"/>
        </authorList>
    </citation>
    <scope>IDENTIFICATION</scope>
</reference>
<name>A0A9I9EKS1_CUCME</name>
<dbReference type="EnsemblPlants" id="MELO3C035154.2.1">
    <property type="protein sequence ID" value="MELO3C035154.2.1"/>
    <property type="gene ID" value="MELO3C035154.2"/>
</dbReference>
<organism evidence="1">
    <name type="scientific">Cucumis melo</name>
    <name type="common">Muskmelon</name>
    <dbReference type="NCBI Taxonomy" id="3656"/>
    <lineage>
        <taxon>Eukaryota</taxon>
        <taxon>Viridiplantae</taxon>
        <taxon>Streptophyta</taxon>
        <taxon>Embryophyta</taxon>
        <taxon>Tracheophyta</taxon>
        <taxon>Spermatophyta</taxon>
        <taxon>Magnoliopsida</taxon>
        <taxon>eudicotyledons</taxon>
        <taxon>Gunneridae</taxon>
        <taxon>Pentapetalae</taxon>
        <taxon>rosids</taxon>
        <taxon>fabids</taxon>
        <taxon>Cucurbitales</taxon>
        <taxon>Cucurbitaceae</taxon>
        <taxon>Benincaseae</taxon>
        <taxon>Cucumis</taxon>
    </lineage>
</organism>
<protein>
    <submittedName>
        <fullName evidence="1">Uncharacterized protein</fullName>
    </submittedName>
</protein>
<evidence type="ECO:0000313" key="1">
    <source>
        <dbReference type="EnsemblPlants" id="MELO3C035154.2.1"/>
    </source>
</evidence>
<accession>A0A9I9EKS1</accession>